<proteinExistence type="predicted"/>
<sequence length="96" mass="10666">PLFMSELACEFNDATEDDVMGLELGRLPTVFHTAVTFSIHLLKWKFCNGAEGLSSTRAGITTSVLLLLHSYALRLLLSRVVQRKLVKWFELVAGGD</sequence>
<feature type="non-terminal residue" evidence="1">
    <location>
        <position position="1"/>
    </location>
</feature>
<evidence type="ECO:0000313" key="1">
    <source>
        <dbReference type="EMBL" id="RZC69908.1"/>
    </source>
</evidence>
<dbReference type="Proteomes" id="UP000316621">
    <property type="component" value="Chromosome 7"/>
</dbReference>
<reference evidence="1 2" key="1">
    <citation type="journal article" date="2018" name="Science">
        <title>The opium poppy genome and morphinan production.</title>
        <authorList>
            <person name="Guo L."/>
            <person name="Winzer T."/>
            <person name="Yang X."/>
            <person name="Li Y."/>
            <person name="Ning Z."/>
            <person name="He Z."/>
            <person name="Teodor R."/>
            <person name="Lu Y."/>
            <person name="Bowser T.A."/>
            <person name="Graham I.A."/>
            <person name="Ye K."/>
        </authorList>
    </citation>
    <scope>NUCLEOTIDE SEQUENCE [LARGE SCALE GENOMIC DNA]</scope>
    <source>
        <strain evidence="2">cv. HN1</strain>
        <tissue evidence="1">Leaves</tissue>
    </source>
</reference>
<dbReference type="EMBL" id="CM010721">
    <property type="protein sequence ID" value="RZC69908.1"/>
    <property type="molecule type" value="Genomic_DNA"/>
</dbReference>
<keyword evidence="2" id="KW-1185">Reference proteome</keyword>
<organism evidence="1 2">
    <name type="scientific">Papaver somniferum</name>
    <name type="common">Opium poppy</name>
    <dbReference type="NCBI Taxonomy" id="3469"/>
    <lineage>
        <taxon>Eukaryota</taxon>
        <taxon>Viridiplantae</taxon>
        <taxon>Streptophyta</taxon>
        <taxon>Embryophyta</taxon>
        <taxon>Tracheophyta</taxon>
        <taxon>Spermatophyta</taxon>
        <taxon>Magnoliopsida</taxon>
        <taxon>Ranunculales</taxon>
        <taxon>Papaveraceae</taxon>
        <taxon>Papaveroideae</taxon>
        <taxon>Papaver</taxon>
    </lineage>
</organism>
<accession>A0A4Y7KD21</accession>
<name>A0A4Y7KD21_PAPSO</name>
<protein>
    <submittedName>
        <fullName evidence="1">Uncharacterized protein</fullName>
    </submittedName>
</protein>
<evidence type="ECO:0000313" key="2">
    <source>
        <dbReference type="Proteomes" id="UP000316621"/>
    </source>
</evidence>
<dbReference type="AlphaFoldDB" id="A0A4Y7KD21"/>
<dbReference type="Gramene" id="RZC69908">
    <property type="protein sequence ID" value="RZC69908"/>
    <property type="gene ID" value="C5167_033028"/>
</dbReference>
<gene>
    <name evidence="1" type="ORF">C5167_033028</name>
</gene>